<name>A0A6L6PZL6_9BURK</name>
<dbReference type="OrthoDB" id="256574at2"/>
<accession>A0A6L6PZL6</accession>
<dbReference type="AlphaFoldDB" id="A0A6L6PZL6"/>
<keyword evidence="2" id="KW-1185">Reference proteome</keyword>
<evidence type="ECO:0008006" key="3">
    <source>
        <dbReference type="Google" id="ProtNLM"/>
    </source>
</evidence>
<organism evidence="1 2">
    <name type="scientific">Pseudoduganella ginsengisoli</name>
    <dbReference type="NCBI Taxonomy" id="1462440"/>
    <lineage>
        <taxon>Bacteria</taxon>
        <taxon>Pseudomonadati</taxon>
        <taxon>Pseudomonadota</taxon>
        <taxon>Betaproteobacteria</taxon>
        <taxon>Burkholderiales</taxon>
        <taxon>Oxalobacteraceae</taxon>
        <taxon>Telluria group</taxon>
        <taxon>Pseudoduganella</taxon>
    </lineage>
</organism>
<dbReference type="GO" id="GO:0008671">
    <property type="term" value="F:2-dehydro-3-deoxygalactonokinase activity"/>
    <property type="evidence" value="ECO:0007669"/>
    <property type="project" value="InterPro"/>
</dbReference>
<gene>
    <name evidence="1" type="ORF">GM668_10185</name>
</gene>
<dbReference type="Gene3D" id="3.30.420.300">
    <property type="entry name" value="2-keto-3-deoxy-galactonokinase, substrate binding domain"/>
    <property type="match status" value="1"/>
</dbReference>
<proteinExistence type="predicted"/>
<evidence type="ECO:0000313" key="2">
    <source>
        <dbReference type="Proteomes" id="UP000484015"/>
    </source>
</evidence>
<dbReference type="Proteomes" id="UP000484015">
    <property type="component" value="Unassembled WGS sequence"/>
</dbReference>
<evidence type="ECO:0000313" key="1">
    <source>
        <dbReference type="EMBL" id="MTW02448.1"/>
    </source>
</evidence>
<dbReference type="InterPro" id="IPR007729">
    <property type="entry name" value="DGOK"/>
</dbReference>
<reference evidence="1 2" key="1">
    <citation type="submission" date="2019-11" db="EMBL/GenBank/DDBJ databases">
        <title>Type strains purchased from KCTC, JCM and DSMZ.</title>
        <authorList>
            <person name="Lu H."/>
        </authorList>
    </citation>
    <scope>NUCLEOTIDE SEQUENCE [LARGE SCALE GENOMIC DNA]</scope>
    <source>
        <strain evidence="1 2">KCTC 42409</strain>
    </source>
</reference>
<protein>
    <recommendedName>
        <fullName evidence="3">2-dehydro-3-deoxygalactonokinase</fullName>
    </recommendedName>
</protein>
<dbReference type="InterPro" id="IPR042258">
    <property type="entry name" value="DGOK_N"/>
</dbReference>
<dbReference type="EMBL" id="WNLA01000005">
    <property type="protein sequence ID" value="MTW02448.1"/>
    <property type="molecule type" value="Genomic_DNA"/>
</dbReference>
<dbReference type="Pfam" id="PF05035">
    <property type="entry name" value="DGOK"/>
    <property type="match status" value="1"/>
</dbReference>
<sequence length="125" mass="12705">MAMATEQQALAGARLIGVDWGSTSLRAFLISANGNGASVISGAAAFAGALDDVAGAWMRARPALPVVACGMVGSLHGWRDVPYTACPADARVCCPLAASRPIRWAATAPPAQPVSGWDPRCTSPA</sequence>
<dbReference type="GO" id="GO:0034194">
    <property type="term" value="P:D-galactonate catabolic process"/>
    <property type="evidence" value="ECO:0007669"/>
    <property type="project" value="InterPro"/>
</dbReference>
<comment type="caution">
    <text evidence="1">The sequence shown here is derived from an EMBL/GenBank/DDBJ whole genome shotgun (WGS) entry which is preliminary data.</text>
</comment>